<dbReference type="EMBL" id="JAAGWK010000010">
    <property type="protein sequence ID" value="NEL54086.1"/>
    <property type="molecule type" value="Genomic_DNA"/>
</dbReference>
<organism evidence="8 9">
    <name type="scientific">Goekera deserti</name>
    <dbReference type="NCBI Taxonomy" id="2497753"/>
    <lineage>
        <taxon>Bacteria</taxon>
        <taxon>Bacillati</taxon>
        <taxon>Actinomycetota</taxon>
        <taxon>Actinomycetes</taxon>
        <taxon>Geodermatophilales</taxon>
        <taxon>Geodermatophilaceae</taxon>
        <taxon>Goekera</taxon>
    </lineage>
</organism>
<feature type="domain" description="RNA polymerase sigma-70 region 2" evidence="5">
    <location>
        <begin position="17"/>
        <end position="82"/>
    </location>
</feature>
<evidence type="ECO:0000313" key="9">
    <source>
        <dbReference type="Proteomes" id="UP000470470"/>
    </source>
</evidence>
<dbReference type="InterPro" id="IPR013325">
    <property type="entry name" value="RNA_pol_sigma_r2"/>
</dbReference>
<keyword evidence="4" id="KW-0804">Transcription</keyword>
<dbReference type="GO" id="GO:0003677">
    <property type="term" value="F:DNA binding"/>
    <property type="evidence" value="ECO:0007669"/>
    <property type="project" value="InterPro"/>
</dbReference>
<comment type="similarity">
    <text evidence="1">Belongs to the sigma-70 factor family. ECF subfamily.</text>
</comment>
<dbReference type="InterPro" id="IPR007627">
    <property type="entry name" value="RNA_pol_sigma70_r2"/>
</dbReference>
<dbReference type="PANTHER" id="PTHR47756">
    <property type="entry name" value="BLL6612 PROTEIN-RELATED"/>
    <property type="match status" value="1"/>
</dbReference>
<evidence type="ECO:0000256" key="3">
    <source>
        <dbReference type="ARBA" id="ARBA00023082"/>
    </source>
</evidence>
<dbReference type="GO" id="GO:0016987">
    <property type="term" value="F:sigma factor activity"/>
    <property type="evidence" value="ECO:0007669"/>
    <property type="project" value="UniProtKB-KW"/>
</dbReference>
<dbReference type="AlphaFoldDB" id="A0A7K3WCM9"/>
<dbReference type="InterPro" id="IPR013249">
    <property type="entry name" value="RNA_pol_sigma70_r4_t2"/>
</dbReference>
<keyword evidence="2" id="KW-0805">Transcription regulation</keyword>
<dbReference type="InterPro" id="IPR014284">
    <property type="entry name" value="RNA_pol_sigma-70_dom"/>
</dbReference>
<evidence type="ECO:0000259" key="5">
    <source>
        <dbReference type="Pfam" id="PF04542"/>
    </source>
</evidence>
<accession>A0A7K3WCM9</accession>
<keyword evidence="9" id="KW-1185">Reference proteome</keyword>
<dbReference type="SUPFAM" id="SSF88946">
    <property type="entry name" value="Sigma2 domain of RNA polymerase sigma factors"/>
    <property type="match status" value="1"/>
</dbReference>
<dbReference type="Gene3D" id="1.10.10.10">
    <property type="entry name" value="Winged helix-like DNA-binding domain superfamily/Winged helix DNA-binding domain"/>
    <property type="match status" value="1"/>
</dbReference>
<evidence type="ECO:0000256" key="1">
    <source>
        <dbReference type="ARBA" id="ARBA00010641"/>
    </source>
</evidence>
<dbReference type="InterPro" id="IPR046531">
    <property type="entry name" value="DUF6596"/>
</dbReference>
<gene>
    <name evidence="8" type="ORF">G1H19_08755</name>
</gene>
<proteinExistence type="inferred from homology"/>
<dbReference type="Pfam" id="PF20239">
    <property type="entry name" value="DUF6596"/>
    <property type="match status" value="1"/>
</dbReference>
<keyword evidence="3" id="KW-0731">Sigma factor</keyword>
<evidence type="ECO:0000256" key="2">
    <source>
        <dbReference type="ARBA" id="ARBA00023015"/>
    </source>
</evidence>
<reference evidence="8 9" key="1">
    <citation type="submission" date="2020-02" db="EMBL/GenBank/DDBJ databases">
        <title>The whole genome sequence of CPCC 205119.</title>
        <authorList>
            <person name="Jiang Z."/>
        </authorList>
    </citation>
    <scope>NUCLEOTIDE SEQUENCE [LARGE SCALE GENOMIC DNA]</scope>
    <source>
        <strain evidence="8 9">CPCC 205119</strain>
    </source>
</reference>
<evidence type="ECO:0000256" key="4">
    <source>
        <dbReference type="ARBA" id="ARBA00023163"/>
    </source>
</evidence>
<dbReference type="InterPro" id="IPR036388">
    <property type="entry name" value="WH-like_DNA-bd_sf"/>
</dbReference>
<dbReference type="Pfam" id="PF04542">
    <property type="entry name" value="Sigma70_r2"/>
    <property type="match status" value="1"/>
</dbReference>
<dbReference type="Gene3D" id="1.10.1740.10">
    <property type="match status" value="1"/>
</dbReference>
<dbReference type="PANTHER" id="PTHR47756:SF2">
    <property type="entry name" value="BLL6612 PROTEIN"/>
    <property type="match status" value="1"/>
</dbReference>
<name>A0A7K3WCM9_9ACTN</name>
<dbReference type="RefSeq" id="WP_152729932.1">
    <property type="nucleotide sequence ID" value="NZ_JAABOZ010000002.1"/>
</dbReference>
<dbReference type="GO" id="GO:0006352">
    <property type="term" value="P:DNA-templated transcription initiation"/>
    <property type="evidence" value="ECO:0007669"/>
    <property type="project" value="InterPro"/>
</dbReference>
<feature type="domain" description="DUF6596" evidence="7">
    <location>
        <begin position="186"/>
        <end position="284"/>
    </location>
</feature>
<feature type="domain" description="RNA polymerase sigma factor 70 region 4 type 2" evidence="6">
    <location>
        <begin position="118"/>
        <end position="168"/>
    </location>
</feature>
<sequence length="414" mass="44301">MTSAGQQQAAQRLADVVRDEGRRVLATLARTTGSLTVAEDAVADAVETALRRWPVTGVPDEPRAWLTTVARNKALDTLRREAARVGKEADAVEVAALNAPEGPPEASVVRDDLLRLVFTCCHPALQVEAQVALALRTVCGLATADVARLLVLPEATVAKRLTRAKQKIAVAGIPYRVPDAEDLPARLTAVATVVHLVFTAGHSGGETLVRPQLCDEALRLARLLVELMPDESSLQGLLALMLLTDARRATRTDADGRLLTLAEQDRSRWDADAIAEGARLVEAALRRSRLGAGRFELQAAIAACHACAPSLEQTDWADVVALYDALLRVEDTPVVRLNRAVAVGELAGPAAGLAALEAVGGLGRLHLWHACRAELLARLDRRGEAVAAWQQALDCRPSPPEEDFIRRRLAGTTG</sequence>
<comment type="caution">
    <text evidence="8">The sequence shown here is derived from an EMBL/GenBank/DDBJ whole genome shotgun (WGS) entry which is preliminary data.</text>
</comment>
<protein>
    <submittedName>
        <fullName evidence="8">Sigma-70 family RNA polymerase sigma factor</fullName>
    </submittedName>
</protein>
<evidence type="ECO:0000313" key="8">
    <source>
        <dbReference type="EMBL" id="NEL54086.1"/>
    </source>
</evidence>
<evidence type="ECO:0000259" key="7">
    <source>
        <dbReference type="Pfam" id="PF20239"/>
    </source>
</evidence>
<dbReference type="Pfam" id="PF08281">
    <property type="entry name" value="Sigma70_r4_2"/>
    <property type="match status" value="1"/>
</dbReference>
<dbReference type="Proteomes" id="UP000470470">
    <property type="component" value="Unassembled WGS sequence"/>
</dbReference>
<dbReference type="SUPFAM" id="SSF88659">
    <property type="entry name" value="Sigma3 and sigma4 domains of RNA polymerase sigma factors"/>
    <property type="match status" value="1"/>
</dbReference>
<evidence type="ECO:0000259" key="6">
    <source>
        <dbReference type="Pfam" id="PF08281"/>
    </source>
</evidence>
<dbReference type="NCBIfam" id="TIGR02937">
    <property type="entry name" value="sigma70-ECF"/>
    <property type="match status" value="1"/>
</dbReference>
<dbReference type="InterPro" id="IPR013324">
    <property type="entry name" value="RNA_pol_sigma_r3/r4-like"/>
</dbReference>